<name>A0A2Y9TU95_9GAMM</name>
<accession>A0A2Y9TU95</accession>
<dbReference type="Pfam" id="PF05488">
    <property type="entry name" value="PAAR_motif"/>
    <property type="match status" value="1"/>
</dbReference>
<reference evidence="1 2" key="1">
    <citation type="journal article" date="2019" name="Int. J. Syst. Evol. Microbiol.">
        <title>Limnobaculum parvum gen. nov., sp. nov., isolated from a freshwater lake.</title>
        <authorList>
            <person name="Baek C."/>
            <person name="Shin S.K."/>
            <person name="Yi H."/>
        </authorList>
    </citation>
    <scope>NUCLEOTIDE SEQUENCE [LARGE SCALE GENOMIC DNA]</scope>
    <source>
        <strain evidence="1 2">HYN0051</strain>
    </source>
</reference>
<gene>
    <name evidence="1" type="ORF">HYN51_00875</name>
</gene>
<dbReference type="KEGG" id="lpv:HYN51_00875"/>
<dbReference type="OrthoDB" id="6860016at2"/>
<dbReference type="Proteomes" id="UP000244908">
    <property type="component" value="Chromosome"/>
</dbReference>
<proteinExistence type="predicted"/>
<dbReference type="AlphaFoldDB" id="A0A2Y9TU95"/>
<dbReference type="Gene3D" id="2.60.200.60">
    <property type="match status" value="1"/>
</dbReference>
<evidence type="ECO:0000313" key="2">
    <source>
        <dbReference type="Proteomes" id="UP000244908"/>
    </source>
</evidence>
<keyword evidence="2" id="KW-1185">Reference proteome</keyword>
<sequence>MKGVIRLGDATDHGGKVISASSTMIIMGKGVARVGDLVDCPQSGHGVNKIIEGESIFKDQGVAIALDGHKTECGCTLISSISSVGKS</sequence>
<dbReference type="EMBL" id="CP029185">
    <property type="protein sequence ID" value="AWH87235.1"/>
    <property type="molecule type" value="Genomic_DNA"/>
</dbReference>
<dbReference type="RefSeq" id="WP_108899326.1">
    <property type="nucleotide sequence ID" value="NZ_CP029185.2"/>
</dbReference>
<protein>
    <submittedName>
        <fullName evidence="1">PAAR domain-containing protein</fullName>
    </submittedName>
</protein>
<evidence type="ECO:0000313" key="1">
    <source>
        <dbReference type="EMBL" id="AWH87235.1"/>
    </source>
</evidence>
<dbReference type="CDD" id="cd14744">
    <property type="entry name" value="PAAR_CT_2"/>
    <property type="match status" value="1"/>
</dbReference>
<organism evidence="1 2">
    <name type="scientific">Limnobaculum parvum</name>
    <dbReference type="NCBI Taxonomy" id="2172103"/>
    <lineage>
        <taxon>Bacteria</taxon>
        <taxon>Pseudomonadati</taxon>
        <taxon>Pseudomonadota</taxon>
        <taxon>Gammaproteobacteria</taxon>
        <taxon>Enterobacterales</taxon>
        <taxon>Budviciaceae</taxon>
        <taxon>Limnobaculum</taxon>
    </lineage>
</organism>
<dbReference type="InterPro" id="IPR008727">
    <property type="entry name" value="PAAR_motif"/>
</dbReference>